<dbReference type="CDD" id="cd03684">
    <property type="entry name" value="ClC_3_like"/>
    <property type="match status" value="1"/>
</dbReference>
<feature type="transmembrane region" description="Helical" evidence="9">
    <location>
        <begin position="215"/>
        <end position="238"/>
    </location>
</feature>
<keyword evidence="5" id="KW-0406">Ion transport</keyword>
<dbReference type="PANTHER" id="PTHR45711:SF3">
    <property type="entry name" value="CLC CHANNEL"/>
    <property type="match status" value="1"/>
</dbReference>
<feature type="compositionally biased region" description="Basic and acidic residues" evidence="8">
    <location>
        <begin position="40"/>
        <end position="56"/>
    </location>
</feature>
<keyword evidence="7" id="KW-0868">Chloride</keyword>
<accession>A0ABP0EC22</accession>
<keyword evidence="3 9" id="KW-0812">Transmembrane</keyword>
<evidence type="ECO:0000256" key="7">
    <source>
        <dbReference type="ARBA" id="ARBA00023214"/>
    </source>
</evidence>
<reference evidence="10 11" key="1">
    <citation type="submission" date="2024-01" db="EMBL/GenBank/DDBJ databases">
        <authorList>
            <consortium name="Genoscope - CEA"/>
            <person name="William W."/>
        </authorList>
    </citation>
    <scope>NUCLEOTIDE SEQUENCE [LARGE SCALE GENOMIC DNA]</scope>
    <source>
        <strain evidence="10 11">29B2s-10</strain>
    </source>
</reference>
<evidence type="ECO:0000256" key="2">
    <source>
        <dbReference type="ARBA" id="ARBA00022448"/>
    </source>
</evidence>
<evidence type="ECO:0000313" key="10">
    <source>
        <dbReference type="EMBL" id="CAK7906792.1"/>
    </source>
</evidence>
<keyword evidence="4 9" id="KW-1133">Transmembrane helix</keyword>
<proteinExistence type="predicted"/>
<dbReference type="InterPro" id="IPR001807">
    <property type="entry name" value="ClC"/>
</dbReference>
<sequence length="1113" mass="124344">MKEGRRGRSKTQKLCLSSDPSSTNTSISGRDQGHSGQWMDRQDRHDRPHERVDRHDRHIVHQNPSSNVFSASPKQIRTPGGTIRPKNLGRIKSLSKIEIRSPVLRTTTPGATPLFSPKPLSIMGADQESRPLLHEMASVDTVRTNLTLSSRLMNTVVSKSFYKLRNYYNDFTTIDWVQAFVAQNRFNYELEHRSWIVENNEGELARGIPFYYKTYLVLGKWVLIVLIGFFFSLIAYSIDKIELVLVGFKHGYCRNNWLASQVSCCIQGSPTNDKQTIYMNVFKSGTVARSISSESCPDWISWSTVFENEELHNTLRFDFAIYVLLTILLAYLACLITLSTKTTTHMSLVTNKGSNTFKSSSSSFGSSGGASFNGTDSDFGDAPVGYEHEDTNILDSMEDDEVVSTELQMQLDTSLPHESEIQDIGSRVIYTASGSGVPEVKTILSGFVIRRFLGTYTLFAKTSTLVLAIASGMSLGKEGPYVHLATCVGNILSRLFPYIHNNDMMKKQILSASASSGVALAFGSPLGGVLFILEEINHYLPSNQLFQIFFCAIISTLFLKFLNPYGTGKTVLFELSYFSDWSPIELVFFVMIGIMGGVFGAAFVKFVRWWPTKFRQMSLIKDRPVFEVFCISLLTGVVTFWNPYTKQASSELVLDLATPCQPGTVFNESLCPSTHSQFVAELGSLGFAFLTKIVLTFVTFGLKLPCGIYVPSMVVGALFGRIFGMLIQWANYHYNIGLDVQHAEAVSTSTSLMRFICPVGTPNNECIDLGIYSMISAGAFMAGVTRMNITLVTILFELTSSYTYVLPISIAIAVANWMGGVLEKNSLYESLLISNDYPFMSSETEPLDPFVSVGDIINESDTFNSEECSKYHSLSNKRAPCIPKQPLPSPKLGTTGMLNVNEYIPMGDINDNRKLYIDISSSPYVAISVLQAKLLLLAEKSLLDGCIPLIVNEVCTGLIFFSELEYCLDKLESLCTQYSISDEIYCKLLPDEKFDTSETTQMIIRKNQIAITSALHNYSSNFGATDYFSYGLQNHEDSESTKIQQLFYDLTDLTDSTDYFPLFINYDSELTLAHLIFDKIGTRVIVLLKEGKYYGVLHKKILIDYCRQEALTK</sequence>
<protein>
    <recommendedName>
        <fullName evidence="12">Chloride channel protein</fullName>
    </recommendedName>
</protein>
<evidence type="ECO:0000256" key="9">
    <source>
        <dbReference type="SAM" id="Phobius"/>
    </source>
</evidence>
<dbReference type="Gene3D" id="1.10.3080.10">
    <property type="entry name" value="Clc chloride channel"/>
    <property type="match status" value="1"/>
</dbReference>
<dbReference type="PANTHER" id="PTHR45711">
    <property type="entry name" value="CHLORIDE CHANNEL PROTEIN"/>
    <property type="match status" value="1"/>
</dbReference>
<dbReference type="EMBL" id="OZ004257">
    <property type="protein sequence ID" value="CAK7906792.1"/>
    <property type="molecule type" value="Genomic_DNA"/>
</dbReference>
<organism evidence="10 11">
    <name type="scientific">[Candida] anglica</name>
    <dbReference type="NCBI Taxonomy" id="148631"/>
    <lineage>
        <taxon>Eukaryota</taxon>
        <taxon>Fungi</taxon>
        <taxon>Dikarya</taxon>
        <taxon>Ascomycota</taxon>
        <taxon>Saccharomycotina</taxon>
        <taxon>Pichiomycetes</taxon>
        <taxon>Debaryomycetaceae</taxon>
        <taxon>Kurtzmaniella</taxon>
    </lineage>
</organism>
<dbReference type="InterPro" id="IPR014743">
    <property type="entry name" value="Cl-channel_core"/>
</dbReference>
<feature type="compositionally biased region" description="Polar residues" evidence="8">
    <location>
        <begin position="62"/>
        <end position="75"/>
    </location>
</feature>
<evidence type="ECO:0000256" key="4">
    <source>
        <dbReference type="ARBA" id="ARBA00022989"/>
    </source>
</evidence>
<feature type="transmembrane region" description="Helical" evidence="9">
    <location>
        <begin position="801"/>
        <end position="822"/>
    </location>
</feature>
<evidence type="ECO:0000256" key="6">
    <source>
        <dbReference type="ARBA" id="ARBA00023136"/>
    </source>
</evidence>
<dbReference type="SUPFAM" id="SSF81340">
    <property type="entry name" value="Clc chloride channel"/>
    <property type="match status" value="1"/>
</dbReference>
<feature type="transmembrane region" description="Helical" evidence="9">
    <location>
        <begin position="625"/>
        <end position="644"/>
    </location>
</feature>
<feature type="transmembrane region" description="Helical" evidence="9">
    <location>
        <begin position="545"/>
        <end position="566"/>
    </location>
</feature>
<feature type="transmembrane region" description="Helical" evidence="9">
    <location>
        <begin position="319"/>
        <end position="338"/>
    </location>
</feature>
<comment type="subcellular location">
    <subcellularLocation>
        <location evidence="1">Membrane</location>
        <topology evidence="1">Multi-pass membrane protein</topology>
    </subcellularLocation>
</comment>
<name>A0ABP0EC22_9ASCO</name>
<evidence type="ECO:0000256" key="8">
    <source>
        <dbReference type="SAM" id="MobiDB-lite"/>
    </source>
</evidence>
<evidence type="ECO:0000256" key="1">
    <source>
        <dbReference type="ARBA" id="ARBA00004141"/>
    </source>
</evidence>
<feature type="transmembrane region" description="Helical" evidence="9">
    <location>
        <begin position="512"/>
        <end position="533"/>
    </location>
</feature>
<gene>
    <name evidence="10" type="ORF">CAAN4_E02388</name>
</gene>
<feature type="transmembrane region" description="Helical" evidence="9">
    <location>
        <begin position="586"/>
        <end position="604"/>
    </location>
</feature>
<feature type="region of interest" description="Disordered" evidence="8">
    <location>
        <begin position="1"/>
        <end position="87"/>
    </location>
</feature>
<evidence type="ECO:0000256" key="3">
    <source>
        <dbReference type="ARBA" id="ARBA00022692"/>
    </source>
</evidence>
<feature type="compositionally biased region" description="Low complexity" evidence="8">
    <location>
        <begin position="17"/>
        <end position="28"/>
    </location>
</feature>
<evidence type="ECO:0008006" key="12">
    <source>
        <dbReference type="Google" id="ProtNLM"/>
    </source>
</evidence>
<feature type="transmembrane region" description="Helical" evidence="9">
    <location>
        <begin position="709"/>
        <end position="730"/>
    </location>
</feature>
<dbReference type="PRINTS" id="PR00762">
    <property type="entry name" value="CLCHANNEL"/>
</dbReference>
<feature type="transmembrane region" description="Helical" evidence="9">
    <location>
        <begin position="769"/>
        <end position="789"/>
    </location>
</feature>
<keyword evidence="6 9" id="KW-0472">Membrane</keyword>
<evidence type="ECO:0000256" key="5">
    <source>
        <dbReference type="ARBA" id="ARBA00023065"/>
    </source>
</evidence>
<dbReference type="Pfam" id="PF00654">
    <property type="entry name" value="Voltage_CLC"/>
    <property type="match status" value="1"/>
</dbReference>
<evidence type="ECO:0000313" key="11">
    <source>
        <dbReference type="Proteomes" id="UP001497600"/>
    </source>
</evidence>
<dbReference type="Proteomes" id="UP001497600">
    <property type="component" value="Chromosome E"/>
</dbReference>
<feature type="transmembrane region" description="Helical" evidence="9">
    <location>
        <begin position="682"/>
        <end position="702"/>
    </location>
</feature>
<keyword evidence="2" id="KW-0813">Transport</keyword>
<keyword evidence="11" id="KW-1185">Reference proteome</keyword>